<gene>
    <name evidence="4" type="ORF">ONB1V03_LOCUS15820</name>
</gene>
<dbReference type="InterPro" id="IPR032675">
    <property type="entry name" value="LRR_dom_sf"/>
</dbReference>
<dbReference type="AlphaFoldDB" id="A0A7R9MFP0"/>
<organism evidence="4">
    <name type="scientific">Oppiella nova</name>
    <dbReference type="NCBI Taxonomy" id="334625"/>
    <lineage>
        <taxon>Eukaryota</taxon>
        <taxon>Metazoa</taxon>
        <taxon>Ecdysozoa</taxon>
        <taxon>Arthropoda</taxon>
        <taxon>Chelicerata</taxon>
        <taxon>Arachnida</taxon>
        <taxon>Acari</taxon>
        <taxon>Acariformes</taxon>
        <taxon>Sarcoptiformes</taxon>
        <taxon>Oribatida</taxon>
        <taxon>Brachypylina</taxon>
        <taxon>Oppioidea</taxon>
        <taxon>Oppiidae</taxon>
        <taxon>Oppiella</taxon>
    </lineage>
</organism>
<keyword evidence="2" id="KW-0472">Membrane</keyword>
<dbReference type="EMBL" id="CAJPVJ010016860">
    <property type="protein sequence ID" value="CAG2176386.1"/>
    <property type="molecule type" value="Genomic_DNA"/>
</dbReference>
<protein>
    <recommendedName>
        <fullName evidence="3">F-box domain-containing protein</fullName>
    </recommendedName>
</protein>
<feature type="region of interest" description="Disordered" evidence="1">
    <location>
        <begin position="132"/>
        <end position="175"/>
    </location>
</feature>
<dbReference type="OrthoDB" id="3134645at2759"/>
<dbReference type="Gene3D" id="3.80.10.10">
    <property type="entry name" value="Ribonuclease Inhibitor"/>
    <property type="match status" value="1"/>
</dbReference>
<dbReference type="InterPro" id="IPR001810">
    <property type="entry name" value="F-box_dom"/>
</dbReference>
<evidence type="ECO:0000313" key="5">
    <source>
        <dbReference type="Proteomes" id="UP000728032"/>
    </source>
</evidence>
<evidence type="ECO:0000256" key="1">
    <source>
        <dbReference type="SAM" id="MobiDB-lite"/>
    </source>
</evidence>
<keyword evidence="2" id="KW-1133">Transmembrane helix</keyword>
<dbReference type="Proteomes" id="UP000728032">
    <property type="component" value="Unassembled WGS sequence"/>
</dbReference>
<evidence type="ECO:0000256" key="2">
    <source>
        <dbReference type="SAM" id="Phobius"/>
    </source>
</evidence>
<dbReference type="Gene3D" id="1.20.1280.50">
    <property type="match status" value="1"/>
</dbReference>
<feature type="region of interest" description="Disordered" evidence="1">
    <location>
        <begin position="208"/>
        <end position="284"/>
    </location>
</feature>
<feature type="compositionally biased region" description="Basic and acidic residues" evidence="1">
    <location>
        <begin position="256"/>
        <end position="284"/>
    </location>
</feature>
<dbReference type="EMBL" id="OC931685">
    <property type="protein sequence ID" value="CAD7659224.1"/>
    <property type="molecule type" value="Genomic_DNA"/>
</dbReference>
<dbReference type="Pfam" id="PF12937">
    <property type="entry name" value="F-box-like"/>
    <property type="match status" value="1"/>
</dbReference>
<keyword evidence="5" id="KW-1185">Reference proteome</keyword>
<feature type="non-terminal residue" evidence="4">
    <location>
        <position position="458"/>
    </location>
</feature>
<feature type="transmembrane region" description="Helical" evidence="2">
    <location>
        <begin position="440"/>
        <end position="457"/>
    </location>
</feature>
<name>A0A7R9MFP0_9ACAR</name>
<dbReference type="SUPFAM" id="SSF81383">
    <property type="entry name" value="F-box domain"/>
    <property type="match status" value="1"/>
</dbReference>
<feature type="compositionally biased region" description="Acidic residues" evidence="1">
    <location>
        <begin position="132"/>
        <end position="141"/>
    </location>
</feature>
<evidence type="ECO:0000313" key="4">
    <source>
        <dbReference type="EMBL" id="CAD7659224.1"/>
    </source>
</evidence>
<keyword evidence="2" id="KW-0812">Transmembrane</keyword>
<feature type="domain" description="F-box" evidence="3">
    <location>
        <begin position="313"/>
        <end position="360"/>
    </location>
</feature>
<sequence>MSEMDKYYNEMIEYLDDGNCSRFPFTRKSELVRGAIYGDDLFMTSILANSRQMETKRTVNGIRGPNRVVVSAVHSLSRCMSVNHLSLSADLIDTCVQFTLQYTTSATDPKILFDYTSKQLWPEEGVDVDMDYTPEVQDSDDSGNTTTEDNHNSSADNAVASDGTDTSKDNNCSLSDERIVPSIKISKNKRKNSKNWSIVGQQSATNCAKNGLNVDNNGNEMVPKKRGRKPKAATNGVTEVVVVADQKPPKKQKKTALNERRRTERDYKQKSSVKQSEDNERQCDRKVNRMNSKWEFSCLLKTLDTDFEQILADEILIKIFDYVLVDDKNRTQSIINLSQVCESWRKIITTTPLMWKSLDLQTFSDTSFQYQHLFDLMDKNQLFICMKALNLSGWSGSNAERVLDTIAINCGANLNELSLNNCKNISSQFLQTLSTHCTNIVVLNISAITVIIYYRIYC</sequence>
<dbReference type="InterPro" id="IPR036047">
    <property type="entry name" value="F-box-like_dom_sf"/>
</dbReference>
<feature type="compositionally biased region" description="Polar residues" evidence="1">
    <location>
        <begin position="142"/>
        <end position="156"/>
    </location>
</feature>
<evidence type="ECO:0000259" key="3">
    <source>
        <dbReference type="Pfam" id="PF12937"/>
    </source>
</evidence>
<accession>A0A7R9MFP0</accession>
<proteinExistence type="predicted"/>
<feature type="compositionally biased region" description="Polar residues" evidence="1">
    <location>
        <begin position="208"/>
        <end position="219"/>
    </location>
</feature>
<reference evidence="4" key="1">
    <citation type="submission" date="2020-11" db="EMBL/GenBank/DDBJ databases">
        <authorList>
            <person name="Tran Van P."/>
        </authorList>
    </citation>
    <scope>NUCLEOTIDE SEQUENCE</scope>
</reference>